<dbReference type="OrthoDB" id="9809338at2"/>
<protein>
    <submittedName>
        <fullName evidence="5">Helix-turn-helix protein</fullName>
    </submittedName>
</protein>
<dbReference type="PROSITE" id="PS00041">
    <property type="entry name" value="HTH_ARAC_FAMILY_1"/>
    <property type="match status" value="1"/>
</dbReference>
<dbReference type="SMART" id="SM00342">
    <property type="entry name" value="HTH_ARAC"/>
    <property type="match status" value="1"/>
</dbReference>
<dbReference type="SUPFAM" id="SSF46689">
    <property type="entry name" value="Homeodomain-like"/>
    <property type="match status" value="2"/>
</dbReference>
<dbReference type="EMBL" id="QPJK01000002">
    <property type="protein sequence ID" value="RCW74512.1"/>
    <property type="molecule type" value="Genomic_DNA"/>
</dbReference>
<organism evidence="5 6">
    <name type="scientific">Pseudorhodoferax soli</name>
    <dbReference type="NCBI Taxonomy" id="545864"/>
    <lineage>
        <taxon>Bacteria</taxon>
        <taxon>Pseudomonadati</taxon>
        <taxon>Pseudomonadota</taxon>
        <taxon>Betaproteobacteria</taxon>
        <taxon>Burkholderiales</taxon>
        <taxon>Comamonadaceae</taxon>
    </lineage>
</organism>
<dbReference type="RefSeq" id="WP_114467600.1">
    <property type="nucleotide sequence ID" value="NZ_QPJK01000002.1"/>
</dbReference>
<reference evidence="5 6" key="1">
    <citation type="submission" date="2018-07" db="EMBL/GenBank/DDBJ databases">
        <title>Genomic Encyclopedia of Type Strains, Phase IV (KMG-IV): sequencing the most valuable type-strain genomes for metagenomic binning, comparative biology and taxonomic classification.</title>
        <authorList>
            <person name="Goeker M."/>
        </authorList>
    </citation>
    <scope>NUCLEOTIDE SEQUENCE [LARGE SCALE GENOMIC DNA]</scope>
    <source>
        <strain evidence="5 6">DSM 21634</strain>
    </source>
</reference>
<evidence type="ECO:0000313" key="5">
    <source>
        <dbReference type="EMBL" id="RCW74512.1"/>
    </source>
</evidence>
<dbReference type="PANTHER" id="PTHR46796">
    <property type="entry name" value="HTH-TYPE TRANSCRIPTIONAL ACTIVATOR RHAS-RELATED"/>
    <property type="match status" value="1"/>
</dbReference>
<dbReference type="InterPro" id="IPR009057">
    <property type="entry name" value="Homeodomain-like_sf"/>
</dbReference>
<evidence type="ECO:0000259" key="4">
    <source>
        <dbReference type="PROSITE" id="PS01124"/>
    </source>
</evidence>
<dbReference type="Pfam" id="PF12833">
    <property type="entry name" value="HTH_18"/>
    <property type="match status" value="1"/>
</dbReference>
<dbReference type="PRINTS" id="PR00032">
    <property type="entry name" value="HTHARAC"/>
</dbReference>
<sequence length="298" mass="31992">MSAATSPLPAPSADALGCTAAKLHASQDLHAEGLQIYRRRSTDRHMGQVVTAASGRGHLVGIALTGGHARRLLHGRQGETHHFGPGSVYIRSFADDYRADLHSPFDFVLLELPPTLFDRSSAGHCGRRVAGLRTSTAADDPVLAALGRALLPALARPQEASPLFLGQMATVIQTHLIERHGDGLADAPAIGGLARRQERLAKEMLASRLDGGLSMGEIAEACGLSRSHFARAFRTSTGHSPTQWLQSQRVDAACALMAQSSRTLAEIAAACGFADQSHFTRVFRQLKGMAPNRWRQMR</sequence>
<feature type="domain" description="HTH araC/xylS-type" evidence="4">
    <location>
        <begin position="199"/>
        <end position="297"/>
    </location>
</feature>
<evidence type="ECO:0000313" key="6">
    <source>
        <dbReference type="Proteomes" id="UP000252884"/>
    </source>
</evidence>
<dbReference type="InterPro" id="IPR020449">
    <property type="entry name" value="Tscrpt_reg_AraC-type_HTH"/>
</dbReference>
<keyword evidence="3" id="KW-0804">Transcription</keyword>
<dbReference type="PANTHER" id="PTHR46796:SF14">
    <property type="entry name" value="TRANSCRIPTIONAL REGULATORY PROTEIN"/>
    <property type="match status" value="1"/>
</dbReference>
<dbReference type="PROSITE" id="PS01124">
    <property type="entry name" value="HTH_ARAC_FAMILY_2"/>
    <property type="match status" value="1"/>
</dbReference>
<dbReference type="InterPro" id="IPR018062">
    <property type="entry name" value="HTH_AraC-typ_CS"/>
</dbReference>
<name>A0A368Y2U5_9BURK</name>
<dbReference type="GO" id="GO:0003700">
    <property type="term" value="F:DNA-binding transcription factor activity"/>
    <property type="evidence" value="ECO:0007669"/>
    <property type="project" value="InterPro"/>
</dbReference>
<keyword evidence="2" id="KW-0238">DNA-binding</keyword>
<keyword evidence="6" id="KW-1185">Reference proteome</keyword>
<accession>A0A368Y2U5</accession>
<dbReference type="InterPro" id="IPR050204">
    <property type="entry name" value="AraC_XylS_family_regulators"/>
</dbReference>
<dbReference type="Proteomes" id="UP000252884">
    <property type="component" value="Unassembled WGS sequence"/>
</dbReference>
<evidence type="ECO:0000256" key="2">
    <source>
        <dbReference type="ARBA" id="ARBA00023125"/>
    </source>
</evidence>
<evidence type="ECO:0000256" key="3">
    <source>
        <dbReference type="ARBA" id="ARBA00023163"/>
    </source>
</evidence>
<dbReference type="AlphaFoldDB" id="A0A368Y2U5"/>
<gene>
    <name evidence="5" type="ORF">DES41_102835</name>
</gene>
<comment type="caution">
    <text evidence="5">The sequence shown here is derived from an EMBL/GenBank/DDBJ whole genome shotgun (WGS) entry which is preliminary data.</text>
</comment>
<dbReference type="GO" id="GO:0043565">
    <property type="term" value="F:sequence-specific DNA binding"/>
    <property type="evidence" value="ECO:0007669"/>
    <property type="project" value="InterPro"/>
</dbReference>
<proteinExistence type="predicted"/>
<evidence type="ECO:0000256" key="1">
    <source>
        <dbReference type="ARBA" id="ARBA00023015"/>
    </source>
</evidence>
<dbReference type="Gene3D" id="1.10.10.60">
    <property type="entry name" value="Homeodomain-like"/>
    <property type="match status" value="2"/>
</dbReference>
<keyword evidence="1" id="KW-0805">Transcription regulation</keyword>
<dbReference type="InterPro" id="IPR018060">
    <property type="entry name" value="HTH_AraC"/>
</dbReference>